<dbReference type="GO" id="GO:0005737">
    <property type="term" value="C:cytoplasm"/>
    <property type="evidence" value="ECO:0007669"/>
    <property type="project" value="UniProtKB-SubCell"/>
</dbReference>
<dbReference type="Gene3D" id="3.40.630.30">
    <property type="match status" value="1"/>
</dbReference>
<comment type="catalytic activity">
    <reaction evidence="9">
        <text>cytidine(34) in elongator tRNA(Met) + acetyl-CoA + ATP + H2O = N(4)-acetylcytidine(34) in elongator tRNA(Met) + ADP + phosphate + CoA + H(+)</text>
        <dbReference type="Rhea" id="RHEA:43788"/>
        <dbReference type="Rhea" id="RHEA-COMP:10693"/>
        <dbReference type="Rhea" id="RHEA-COMP:10694"/>
        <dbReference type="ChEBI" id="CHEBI:15377"/>
        <dbReference type="ChEBI" id="CHEBI:15378"/>
        <dbReference type="ChEBI" id="CHEBI:30616"/>
        <dbReference type="ChEBI" id="CHEBI:43474"/>
        <dbReference type="ChEBI" id="CHEBI:57287"/>
        <dbReference type="ChEBI" id="CHEBI:57288"/>
        <dbReference type="ChEBI" id="CHEBI:74900"/>
        <dbReference type="ChEBI" id="CHEBI:82748"/>
        <dbReference type="ChEBI" id="CHEBI:456216"/>
        <dbReference type="EC" id="2.3.1.193"/>
    </reaction>
</comment>
<evidence type="ECO:0000256" key="8">
    <source>
        <dbReference type="ARBA" id="ARBA00023315"/>
    </source>
</evidence>
<dbReference type="PANTHER" id="PTHR10925">
    <property type="entry name" value="N-ACETYLTRANSFERASE 10"/>
    <property type="match status" value="1"/>
</dbReference>
<evidence type="ECO:0000256" key="4">
    <source>
        <dbReference type="ARBA" id="ARBA00022694"/>
    </source>
</evidence>
<comment type="subcellular location">
    <subcellularLocation>
        <location evidence="9">Cytoplasm</location>
    </subcellularLocation>
</comment>
<evidence type="ECO:0000256" key="3">
    <source>
        <dbReference type="ARBA" id="ARBA00022679"/>
    </source>
</evidence>
<keyword evidence="1 9" id="KW-0963">Cytoplasm</keyword>
<evidence type="ECO:0000256" key="1">
    <source>
        <dbReference type="ARBA" id="ARBA00022490"/>
    </source>
</evidence>
<feature type="binding site" evidence="9">
    <location>
        <begin position="487"/>
        <end position="489"/>
    </location>
    <ligand>
        <name>acetyl-CoA</name>
        <dbReference type="ChEBI" id="CHEBI:57288"/>
    </ligand>
</feature>
<evidence type="ECO:0000256" key="5">
    <source>
        <dbReference type="ARBA" id="ARBA00022741"/>
    </source>
</evidence>
<evidence type="ECO:0000256" key="9">
    <source>
        <dbReference type="HAMAP-Rule" id="MF_01886"/>
    </source>
</evidence>
<evidence type="ECO:0000313" key="11">
    <source>
        <dbReference type="EMBL" id="XCD18895.1"/>
    </source>
</evidence>
<dbReference type="GO" id="GO:0005524">
    <property type="term" value="F:ATP binding"/>
    <property type="evidence" value="ECO:0007669"/>
    <property type="project" value="UniProtKB-UniRule"/>
</dbReference>
<dbReference type="Pfam" id="PF13718">
    <property type="entry name" value="GNAT_acetyltr_2"/>
    <property type="match status" value="1"/>
</dbReference>
<dbReference type="AlphaFoldDB" id="A0AAU8BQB6"/>
<keyword evidence="7 9" id="KW-0694">RNA-binding</keyword>
<name>A0AAU8BQB6_9VIBR</name>
<dbReference type="InterPro" id="IPR013562">
    <property type="entry name" value="TmcA/NAT10_N"/>
</dbReference>
<keyword evidence="3 9" id="KW-0808">Transferase</keyword>
<dbReference type="GO" id="GO:1990883">
    <property type="term" value="F:18S rRNA cytidine N-acetyltransferase activity"/>
    <property type="evidence" value="ECO:0007669"/>
    <property type="project" value="TreeGrafter"/>
</dbReference>
<dbReference type="PROSITE" id="PS51186">
    <property type="entry name" value="GNAT"/>
    <property type="match status" value="1"/>
</dbReference>
<feature type="binding site" evidence="9">
    <location>
        <position position="526"/>
    </location>
    <ligand>
        <name>acetyl-CoA</name>
        <dbReference type="ChEBI" id="CHEBI:57288"/>
    </ligand>
</feature>
<dbReference type="GO" id="GO:0051391">
    <property type="term" value="P:tRNA acetylation"/>
    <property type="evidence" value="ECO:0007669"/>
    <property type="project" value="UniProtKB-UniRule"/>
</dbReference>
<keyword evidence="6 9" id="KW-0067">ATP-binding</keyword>
<feature type="binding site" evidence="9">
    <location>
        <position position="174"/>
    </location>
    <ligand>
        <name>ATP</name>
        <dbReference type="ChEBI" id="CHEBI:30616"/>
    </ligand>
</feature>
<dbReference type="RefSeq" id="WP_353500032.1">
    <property type="nucleotide sequence ID" value="NZ_CP115921.1"/>
</dbReference>
<dbReference type="CDD" id="cd04301">
    <property type="entry name" value="NAT_SF"/>
    <property type="match status" value="1"/>
</dbReference>
<dbReference type="EC" id="2.3.1.193" evidence="9"/>
<gene>
    <name evidence="9" type="primary">tmcA</name>
    <name evidence="11" type="ORF">PG915_19335</name>
</gene>
<dbReference type="EMBL" id="CP115921">
    <property type="protein sequence ID" value="XCD18895.1"/>
    <property type="molecule type" value="Genomic_DNA"/>
</dbReference>
<keyword evidence="4 9" id="KW-0819">tRNA processing</keyword>
<dbReference type="GO" id="GO:0051392">
    <property type="term" value="F:tRNA cytidine N4-acetyltransferase activity"/>
    <property type="evidence" value="ECO:0007669"/>
    <property type="project" value="UniProtKB-UniRule"/>
</dbReference>
<comment type="similarity">
    <text evidence="9">Belongs to the TmcA family.</text>
</comment>
<evidence type="ECO:0000256" key="2">
    <source>
        <dbReference type="ARBA" id="ARBA00022555"/>
    </source>
</evidence>
<organism evidence="11">
    <name type="scientific">Vibrio chaetopteri</name>
    <dbReference type="NCBI Taxonomy" id="3016528"/>
    <lineage>
        <taxon>Bacteria</taxon>
        <taxon>Pseudomonadati</taxon>
        <taxon>Pseudomonadota</taxon>
        <taxon>Gammaproteobacteria</taxon>
        <taxon>Vibrionales</taxon>
        <taxon>Vibrionaceae</taxon>
        <taxon>Vibrio</taxon>
    </lineage>
</organism>
<dbReference type="InterPro" id="IPR027417">
    <property type="entry name" value="P-loop_NTPase"/>
</dbReference>
<dbReference type="Pfam" id="PF08351">
    <property type="entry name" value="TmcA_N"/>
    <property type="match status" value="1"/>
</dbReference>
<dbReference type="Gene3D" id="1.20.120.890">
    <property type="entry name" value="tRNA(Met) cytidine acetyltransferase, tail domain"/>
    <property type="match status" value="1"/>
</dbReference>
<evidence type="ECO:0000256" key="7">
    <source>
        <dbReference type="ARBA" id="ARBA00022884"/>
    </source>
</evidence>
<dbReference type="Gene3D" id="3.40.50.11040">
    <property type="match status" value="1"/>
</dbReference>
<dbReference type="InterPro" id="IPR016181">
    <property type="entry name" value="Acyl_CoA_acyltransferase"/>
</dbReference>
<reference evidence="11" key="1">
    <citation type="submission" date="2023-01" db="EMBL/GenBank/DDBJ databases">
        <title>Vibrio sp. CB1-14 genome sequencing.</title>
        <authorList>
            <person name="Otstavnykh N."/>
            <person name="Isaeva M."/>
            <person name="Meleshko D."/>
        </authorList>
    </citation>
    <scope>NUCLEOTIDE SEQUENCE</scope>
    <source>
        <strain evidence="11">CB1-14</strain>
    </source>
</reference>
<dbReference type="InterPro" id="IPR024914">
    <property type="entry name" value="tRNA_acetyltr_TmcA"/>
</dbReference>
<keyword evidence="8 9" id="KW-0012">Acyltransferase</keyword>
<evidence type="ECO:0000256" key="6">
    <source>
        <dbReference type="ARBA" id="ARBA00022840"/>
    </source>
</evidence>
<dbReference type="KEGG" id="vck:PG915_19335"/>
<feature type="binding site" evidence="9">
    <location>
        <position position="337"/>
    </location>
    <ligand>
        <name>ATP</name>
        <dbReference type="ChEBI" id="CHEBI:30616"/>
    </ligand>
</feature>
<dbReference type="InterPro" id="IPR000182">
    <property type="entry name" value="GNAT_dom"/>
</dbReference>
<dbReference type="InterPro" id="IPR038321">
    <property type="entry name" value="TmcA_C_sf"/>
</dbReference>
<keyword evidence="5 9" id="KW-0547">Nucleotide-binding</keyword>
<dbReference type="GO" id="GO:0002101">
    <property type="term" value="P:tRNA wobble cytosine modification"/>
    <property type="evidence" value="ECO:0007669"/>
    <property type="project" value="UniProtKB-UniRule"/>
</dbReference>
<dbReference type="HAMAP" id="MF_01886">
    <property type="entry name" value="tRNA_acetyltr_TmcA"/>
    <property type="match status" value="1"/>
</dbReference>
<comment type="function">
    <text evidence="9">Catalyzes the formation of N(4)-acetylcytidine (ac(4)C) at the wobble position of tRNA(Met), by using acetyl-CoA as an acetyl donor and ATP (or GTP).</text>
</comment>
<dbReference type="InterPro" id="IPR032672">
    <property type="entry name" value="TmcA/NAT10/Kre33"/>
</dbReference>
<comment type="caution">
    <text evidence="9">Lacks conserved residue(s) required for the propagation of feature annotation.</text>
</comment>
<dbReference type="Gene3D" id="3.40.50.300">
    <property type="entry name" value="P-loop containing nucleotide triphosphate hydrolases"/>
    <property type="match status" value="1"/>
</dbReference>
<dbReference type="Pfam" id="PF05127">
    <property type="entry name" value="NAT10_TcmA_helicase"/>
    <property type="match status" value="1"/>
</dbReference>
<evidence type="ECO:0000259" key="10">
    <source>
        <dbReference type="PROSITE" id="PS51186"/>
    </source>
</evidence>
<dbReference type="InterPro" id="IPR007807">
    <property type="entry name" value="TcmA/NAT10_helicase"/>
</dbReference>
<sequence length="695" mass="76365">MANHSLSYRINSQLSSITQLQQLAQAQFVRAVTVLKGESQWQQTLLSHFVDHFPLPSRFHIGSTKIDGLVNIPPNQGKRLLGQDTQLLVVTIDKQFDANSFNAALGTLVGGGLLILLQSEQSSLHPWLVGAISELPTLEESSLEVAQPSCFCLDDETRLTSLASKSAINRFEQQEEAVELIHHVVSGHRKRPLVLTADRGRGKSSALGIAAARFNGYRPLRVLITAPSKTAVVSALAHFNSELAGQSLSASSVTLEFIAPDELLQTKPNCDLLYVDEAAALPISMLKQMVEHYHRMVISTTIHGYEGCGRGFSVKFLPWLTENRKGTKSYHLDTPIRWSQFDLLEPWASSTFLLNAELTSLPKPMVTEPIRREALTWESFDSASASSNRKCLDAAFALLVNAHYQTSPNDLMWLLNNKTMKLYIMSYDDIVVGSLLVNREGELDTELIERVQLGRARPAGHLVPMELSNHLGLSAAALQTCFRVMRIAVHPLLQGKGLGTEMLSALSQVAKGDVDYLATNFGATTELVRFWKANEFGPVRIGSAKDKASGTFSSTFIRPLSADSVEWIDEARNQFNGSLYFALRSHAQDVEPSLALSLMNSAESKSLSSISVSPLVSNYARGGNSFNSVRPFLAPLLPLALSFNAGHLSLLIVAVVAQEWSWTAIAEYFGFAGKKQAEQAFREELSQLLTVLQCK</sequence>
<feature type="domain" description="N-acetyltransferase" evidence="10">
    <location>
        <begin position="420"/>
        <end position="563"/>
    </location>
</feature>
<dbReference type="PANTHER" id="PTHR10925:SF5">
    <property type="entry name" value="RNA CYTIDINE ACETYLTRANSFERASE"/>
    <property type="match status" value="1"/>
</dbReference>
<dbReference type="SUPFAM" id="SSF52540">
    <property type="entry name" value="P-loop containing nucleoside triphosphate hydrolases"/>
    <property type="match status" value="1"/>
</dbReference>
<dbReference type="SUPFAM" id="SSF55729">
    <property type="entry name" value="Acyl-CoA N-acyltransferases (Nat)"/>
    <property type="match status" value="1"/>
</dbReference>
<dbReference type="GO" id="GO:0000049">
    <property type="term" value="F:tRNA binding"/>
    <property type="evidence" value="ECO:0007669"/>
    <property type="project" value="UniProtKB-UniRule"/>
</dbReference>
<dbReference type="GO" id="GO:1904812">
    <property type="term" value="P:rRNA acetylation involved in maturation of SSU-rRNA"/>
    <property type="evidence" value="ECO:0007669"/>
    <property type="project" value="TreeGrafter"/>
</dbReference>
<protein>
    <recommendedName>
        <fullName evidence="9">tRNA(Met) cytidine acetyltransferase TmcA</fullName>
        <ecNumber evidence="9">2.3.1.193</ecNumber>
    </recommendedName>
</protein>
<accession>A0AAU8BQB6</accession>
<proteinExistence type="inferred from homology"/>
<keyword evidence="2 9" id="KW-0820">tRNA-binding</keyword>